<dbReference type="OrthoDB" id="696651at2"/>
<keyword evidence="1" id="KW-0812">Transmembrane</keyword>
<dbReference type="Proteomes" id="UP000321525">
    <property type="component" value="Unassembled WGS sequence"/>
</dbReference>
<evidence type="ECO:0000313" key="6">
    <source>
        <dbReference type="Proteomes" id="UP000321917"/>
    </source>
</evidence>
<keyword evidence="1" id="KW-0472">Membrane</keyword>
<dbReference type="EMBL" id="VOLQ01000003">
    <property type="protein sequence ID" value="TWX71337.1"/>
    <property type="molecule type" value="Genomic_DNA"/>
</dbReference>
<comment type="caution">
    <text evidence="4">The sequence shown here is derived from an EMBL/GenBank/DDBJ whole genome shotgun (WGS) entry which is preliminary data.</text>
</comment>
<feature type="transmembrane region" description="Helical" evidence="1">
    <location>
        <begin position="89"/>
        <end position="108"/>
    </location>
</feature>
<feature type="transmembrane region" description="Helical" evidence="1">
    <location>
        <begin position="31"/>
        <end position="51"/>
    </location>
</feature>
<dbReference type="InterPro" id="IPR005804">
    <property type="entry name" value="FA_desaturase_dom"/>
</dbReference>
<keyword evidence="5" id="KW-1185">Reference proteome</keyword>
<name>A0A5C6QRD0_9GAMM</name>
<evidence type="ECO:0000313" key="3">
    <source>
        <dbReference type="EMBL" id="TWX62004.1"/>
    </source>
</evidence>
<dbReference type="AlphaFoldDB" id="A0A5C6QRD0"/>
<feature type="transmembrane region" description="Helical" evidence="1">
    <location>
        <begin position="57"/>
        <end position="77"/>
    </location>
</feature>
<feature type="transmembrane region" description="Helical" evidence="1">
    <location>
        <begin position="175"/>
        <end position="194"/>
    </location>
</feature>
<accession>A0A5C6QRD0</accession>
<organism evidence="4 6">
    <name type="scientific">Colwellia hornerae</name>
    <dbReference type="NCBI Taxonomy" id="89402"/>
    <lineage>
        <taxon>Bacteria</taxon>
        <taxon>Pseudomonadati</taxon>
        <taxon>Pseudomonadota</taxon>
        <taxon>Gammaproteobacteria</taxon>
        <taxon>Alteromonadales</taxon>
        <taxon>Colwelliaceae</taxon>
        <taxon>Colwellia</taxon>
    </lineage>
</organism>
<evidence type="ECO:0000313" key="5">
    <source>
        <dbReference type="Proteomes" id="UP000321525"/>
    </source>
</evidence>
<reference evidence="4 6" key="1">
    <citation type="submission" date="2019-07" db="EMBL/GenBank/DDBJ databases">
        <title>Genomes of sea-ice associated Colwellia species.</title>
        <authorList>
            <person name="Bowman J.P."/>
        </authorList>
    </citation>
    <scope>NUCLEOTIDE SEQUENCE [LARGE SCALE GENOMIC DNA]</scope>
    <source>
        <strain evidence="3 5">ACAM 607</strain>
        <strain evidence="4 6">IC036</strain>
    </source>
</reference>
<feature type="domain" description="Fatty acid desaturase" evidence="2">
    <location>
        <begin position="62"/>
        <end position="319"/>
    </location>
</feature>
<feature type="transmembrane region" description="Helical" evidence="1">
    <location>
        <begin position="214"/>
        <end position="238"/>
    </location>
</feature>
<dbReference type="CDD" id="cd01060">
    <property type="entry name" value="Membrane-FADS-like"/>
    <property type="match status" value="1"/>
</dbReference>
<evidence type="ECO:0000313" key="4">
    <source>
        <dbReference type="EMBL" id="TWX71337.1"/>
    </source>
</evidence>
<evidence type="ECO:0000256" key="1">
    <source>
        <dbReference type="SAM" id="Phobius"/>
    </source>
</evidence>
<keyword evidence="1" id="KW-1133">Transmembrane helix</keyword>
<sequence length="332" mass="38544">MDGQKTDAQKIKNIVQGVKTEEQRLRQKYSFLAKQDSLGLLILILSLTGMITSGLLYYYAFIPAWLCIMLAAVFASISHELEHDLIHKLYFRHQPFIHNLMMAIVWLMRPSTINPWYRRKIHLLHHKTSGTKQDLEERLVGNGIANILVRYIVMFDGLFGLILQRKHLNREVKAFNFLTVFNGGFPLTILYYIFGYGFLLFHSVDFFIASDFTYPPWLLVFSEWSNLLMVIIIAPNFLRSGCLNLVTSYLHYYGGVNNVLQQTQVFKSLLIWPLNLFTFNFAGTHAIHHFVVQQPFYLRQMLASTAHKVMKENGVRFNDVSTFSNANRYSSL</sequence>
<dbReference type="Pfam" id="PF00487">
    <property type="entry name" value="FA_desaturase"/>
    <property type="match status" value="1"/>
</dbReference>
<proteinExistence type="predicted"/>
<dbReference type="Proteomes" id="UP000321917">
    <property type="component" value="Unassembled WGS sequence"/>
</dbReference>
<protein>
    <submittedName>
        <fullName evidence="4">Fatty acid desaturase</fullName>
    </submittedName>
</protein>
<dbReference type="EMBL" id="VOLR01000005">
    <property type="protein sequence ID" value="TWX62004.1"/>
    <property type="molecule type" value="Genomic_DNA"/>
</dbReference>
<feature type="transmembrane region" description="Helical" evidence="1">
    <location>
        <begin position="144"/>
        <end position="163"/>
    </location>
</feature>
<evidence type="ECO:0000259" key="2">
    <source>
        <dbReference type="Pfam" id="PF00487"/>
    </source>
</evidence>
<dbReference type="GO" id="GO:0006629">
    <property type="term" value="P:lipid metabolic process"/>
    <property type="evidence" value="ECO:0007669"/>
    <property type="project" value="InterPro"/>
</dbReference>
<gene>
    <name evidence="3" type="ORF">ESZ26_04410</name>
    <name evidence="4" type="ORF">ESZ27_01990</name>
</gene>